<dbReference type="HOGENOM" id="CLU_020639_6_0_9"/>
<evidence type="ECO:0000256" key="1">
    <source>
        <dbReference type="ARBA" id="ARBA00001917"/>
    </source>
</evidence>
<name>G8LWH1_ACECE</name>
<sequence length="303" mass="33072">MENKEQIKNMGNSDEITREYFDSLLVEMRHIDSVIPSTKLELYGETFDTPIMTAALSHLHNVCENGMAEMARGALAANAVTWVGMGDEAELESIVATGAKTIKIIKPYADNDYIFRRIEHAEKCGVMAVGMDVDHSFAENGQYDNVFGLKMSSKSLSEIREFIKATKLPFIIKGVLSEQDAYKALEADAKGIVVSHHHGIMKYAVPPLMILSKIAKLVDGKIPVFVDCGIVSGMDAFKALALGATAVSVGRAIMKPLSEKGAEGVKDKILKMTEELAGVMAKTCSPDLAHIDPSVIWHKNKIM</sequence>
<dbReference type="STRING" id="720554.Clocl_0919"/>
<proteinExistence type="predicted"/>
<dbReference type="KEGG" id="ccl:Clocl_0919"/>
<evidence type="ECO:0000259" key="5">
    <source>
        <dbReference type="PROSITE" id="PS51349"/>
    </source>
</evidence>
<feature type="domain" description="FMN hydroxy acid dehydrogenase" evidence="5">
    <location>
        <begin position="1"/>
        <end position="301"/>
    </location>
</feature>
<evidence type="ECO:0000313" key="6">
    <source>
        <dbReference type="EMBL" id="AEV67597.1"/>
    </source>
</evidence>
<reference evidence="6 7" key="2">
    <citation type="journal article" date="2012" name="Stand. Genomic Sci.">
        <title>Complete Genome Sequence of Clostridium clariflavum DSM 19732.</title>
        <authorList>
            <person name="Izquierdo J.A."/>
            <person name="Goodwin L."/>
            <person name="Davenport K.W."/>
            <person name="Teshima H."/>
            <person name="Bruce D."/>
            <person name="Detter C."/>
            <person name="Tapia R."/>
            <person name="Han S."/>
            <person name="Land M."/>
            <person name="Hauser L."/>
            <person name="Jeffries C.D."/>
            <person name="Han J."/>
            <person name="Pitluck S."/>
            <person name="Nolan M."/>
            <person name="Chen A."/>
            <person name="Huntemann M."/>
            <person name="Mavromatis K."/>
            <person name="Mikhailova N."/>
            <person name="Liolios K."/>
            <person name="Woyke T."/>
            <person name="Lynd L.R."/>
        </authorList>
    </citation>
    <scope>NUCLEOTIDE SEQUENCE [LARGE SCALE GENOMIC DNA]</scope>
    <source>
        <strain evidence="7">DSM 19732 / NBRC 101661 / EBR45</strain>
    </source>
</reference>
<dbReference type="Pfam" id="PF01070">
    <property type="entry name" value="FMN_dh"/>
    <property type="match status" value="1"/>
</dbReference>
<dbReference type="InterPro" id="IPR037396">
    <property type="entry name" value="FMN_HAD"/>
</dbReference>
<protein>
    <submittedName>
        <fullName evidence="6">Alpha-hydroxyacid dehydrogenase, FMN-dependent L-lactate dehydrogenase</fullName>
    </submittedName>
</protein>
<keyword evidence="2" id="KW-0285">Flavoprotein</keyword>
<dbReference type="PROSITE" id="PS51349">
    <property type="entry name" value="FMN_HYDROXY_ACID_DH_2"/>
    <property type="match status" value="1"/>
</dbReference>
<dbReference type="AlphaFoldDB" id="G8LWH1"/>
<keyword evidence="7" id="KW-1185">Reference proteome</keyword>
<dbReference type="InterPro" id="IPR013785">
    <property type="entry name" value="Aldolase_TIM"/>
</dbReference>
<dbReference type="PANTHER" id="PTHR10578:SF107">
    <property type="entry name" value="2-HYDROXYACID OXIDASE 1"/>
    <property type="match status" value="1"/>
</dbReference>
<keyword evidence="4" id="KW-0560">Oxidoreductase</keyword>
<dbReference type="EMBL" id="CP003065">
    <property type="protein sequence ID" value="AEV67597.1"/>
    <property type="molecule type" value="Genomic_DNA"/>
</dbReference>
<dbReference type="SUPFAM" id="SSF51395">
    <property type="entry name" value="FMN-linked oxidoreductases"/>
    <property type="match status" value="1"/>
</dbReference>
<gene>
    <name evidence="6" type="ordered locus">Clocl_0919</name>
</gene>
<dbReference type="OrthoDB" id="9770452at2"/>
<dbReference type="InterPro" id="IPR000262">
    <property type="entry name" value="FMN-dep_DH"/>
</dbReference>
<dbReference type="eggNOG" id="COG1304">
    <property type="taxonomic scope" value="Bacteria"/>
</dbReference>
<organism evidence="6 7">
    <name type="scientific">Acetivibrio clariflavus (strain DSM 19732 / NBRC 101661 / EBR45)</name>
    <name type="common">Clostridium clariflavum</name>
    <dbReference type="NCBI Taxonomy" id="720554"/>
    <lineage>
        <taxon>Bacteria</taxon>
        <taxon>Bacillati</taxon>
        <taxon>Bacillota</taxon>
        <taxon>Clostridia</taxon>
        <taxon>Eubacteriales</taxon>
        <taxon>Oscillospiraceae</taxon>
        <taxon>Acetivibrio</taxon>
    </lineage>
</organism>
<dbReference type="Proteomes" id="UP000005435">
    <property type="component" value="Chromosome"/>
</dbReference>
<dbReference type="RefSeq" id="WP_014254216.1">
    <property type="nucleotide sequence ID" value="NC_016627.1"/>
</dbReference>
<evidence type="ECO:0000313" key="7">
    <source>
        <dbReference type="Proteomes" id="UP000005435"/>
    </source>
</evidence>
<dbReference type="GO" id="GO:0016491">
    <property type="term" value="F:oxidoreductase activity"/>
    <property type="evidence" value="ECO:0007669"/>
    <property type="project" value="UniProtKB-KW"/>
</dbReference>
<reference evidence="7" key="1">
    <citation type="submission" date="2011-12" db="EMBL/GenBank/DDBJ databases">
        <title>Complete sequence of Clostridium clariflavum DSM 19732.</title>
        <authorList>
            <consortium name="US DOE Joint Genome Institute"/>
            <person name="Lucas S."/>
            <person name="Han J."/>
            <person name="Lapidus A."/>
            <person name="Cheng J.-F."/>
            <person name="Goodwin L."/>
            <person name="Pitluck S."/>
            <person name="Peters L."/>
            <person name="Teshima H."/>
            <person name="Detter J.C."/>
            <person name="Han C."/>
            <person name="Tapia R."/>
            <person name="Land M."/>
            <person name="Hauser L."/>
            <person name="Kyrpides N."/>
            <person name="Ivanova N."/>
            <person name="Pagani I."/>
            <person name="Kitzmiller T."/>
            <person name="Lynd L."/>
            <person name="Izquierdo J."/>
            <person name="Woyke T."/>
        </authorList>
    </citation>
    <scope>NUCLEOTIDE SEQUENCE [LARGE SCALE GENOMIC DNA]</scope>
    <source>
        <strain evidence="7">DSM 19732 / NBRC 101661 / EBR45</strain>
    </source>
</reference>
<evidence type="ECO:0000256" key="3">
    <source>
        <dbReference type="ARBA" id="ARBA00022643"/>
    </source>
</evidence>
<keyword evidence="3" id="KW-0288">FMN</keyword>
<evidence type="ECO:0000256" key="2">
    <source>
        <dbReference type="ARBA" id="ARBA00022630"/>
    </source>
</evidence>
<accession>G8LWH1</accession>
<dbReference type="PANTHER" id="PTHR10578">
    <property type="entry name" value="S -2-HYDROXY-ACID OXIDASE-RELATED"/>
    <property type="match status" value="1"/>
</dbReference>
<evidence type="ECO:0000256" key="4">
    <source>
        <dbReference type="ARBA" id="ARBA00023002"/>
    </source>
</evidence>
<comment type="cofactor">
    <cofactor evidence="1">
        <name>FMN</name>
        <dbReference type="ChEBI" id="CHEBI:58210"/>
    </cofactor>
</comment>
<dbReference type="Gene3D" id="3.20.20.70">
    <property type="entry name" value="Aldolase class I"/>
    <property type="match status" value="1"/>
</dbReference>